<feature type="region of interest" description="Disordered" evidence="1">
    <location>
        <begin position="62"/>
        <end position="85"/>
    </location>
</feature>
<dbReference type="GeneID" id="85316106"/>
<name>A0AAJ0BPY8_9PEZI</name>
<dbReference type="Proteomes" id="UP001244011">
    <property type="component" value="Unassembled WGS sequence"/>
</dbReference>
<sequence>MASADNNSADHRTSNKDEAPRWLMMQLEFICKGNRDSANIHVPISSVICVCIVRRRDVGGRAEGSLSAPLPLPSSSSSSSAMDANTRGVENWGRAVGNLRRRNIRLRHLLQLFLRHSNALNPNNVSVVLYLDVASVSPIRILRQSNIPIQRIFRPSHRRRRLARTHLVDGLEAGSGAIVSGDKEYIEGVGEGGEVGAVACAEEVKTVAGGVAGYGYAVGGGLCDLRGSAEGAGSYVADLDSVELDELTAKQKQKLELTWLKTRAKLRDTLRPSVKGGGVRSYSPQIQQRKDGGC</sequence>
<proteinExistence type="predicted"/>
<reference evidence="2" key="1">
    <citation type="submission" date="2023-06" db="EMBL/GenBank/DDBJ databases">
        <title>Genome-scale phylogeny and comparative genomics of the fungal order Sordariales.</title>
        <authorList>
            <consortium name="Lawrence Berkeley National Laboratory"/>
            <person name="Hensen N."/>
            <person name="Bonometti L."/>
            <person name="Westerberg I."/>
            <person name="Brannstrom I.O."/>
            <person name="Guillou S."/>
            <person name="Cros-Aarteil S."/>
            <person name="Calhoun S."/>
            <person name="Haridas S."/>
            <person name="Kuo A."/>
            <person name="Mondo S."/>
            <person name="Pangilinan J."/>
            <person name="Riley R."/>
            <person name="Labutti K."/>
            <person name="Andreopoulos B."/>
            <person name="Lipzen A."/>
            <person name="Chen C."/>
            <person name="Yanf M."/>
            <person name="Daum C."/>
            <person name="Ng V."/>
            <person name="Clum A."/>
            <person name="Steindorff A."/>
            <person name="Ohm R."/>
            <person name="Martin F."/>
            <person name="Silar P."/>
            <person name="Natvig D."/>
            <person name="Lalanne C."/>
            <person name="Gautier V."/>
            <person name="Ament-Velasquez S.L."/>
            <person name="Kruys A."/>
            <person name="Hutchinson M.I."/>
            <person name="Powell A.J."/>
            <person name="Barry K."/>
            <person name="Miller A.N."/>
            <person name="Grigoriev I.V."/>
            <person name="Debuchy R."/>
            <person name="Gladieux P."/>
            <person name="Thoren M.H."/>
            <person name="Johannesson H."/>
        </authorList>
    </citation>
    <scope>NUCLEOTIDE SEQUENCE</scope>
    <source>
        <strain evidence="2">8032-3</strain>
    </source>
</reference>
<evidence type="ECO:0000256" key="1">
    <source>
        <dbReference type="SAM" id="MobiDB-lite"/>
    </source>
</evidence>
<dbReference type="EMBL" id="MU839042">
    <property type="protein sequence ID" value="KAK1762151.1"/>
    <property type="molecule type" value="Genomic_DNA"/>
</dbReference>
<feature type="compositionally biased region" description="Low complexity" evidence="1">
    <location>
        <begin position="65"/>
        <end position="81"/>
    </location>
</feature>
<feature type="region of interest" description="Disordered" evidence="1">
    <location>
        <begin position="271"/>
        <end position="294"/>
    </location>
</feature>
<dbReference type="AlphaFoldDB" id="A0AAJ0BPY8"/>
<evidence type="ECO:0000313" key="3">
    <source>
        <dbReference type="Proteomes" id="UP001244011"/>
    </source>
</evidence>
<evidence type="ECO:0000313" key="2">
    <source>
        <dbReference type="EMBL" id="KAK1762151.1"/>
    </source>
</evidence>
<accession>A0AAJ0BPY8</accession>
<gene>
    <name evidence="2" type="ORF">QBC33DRAFT_623909</name>
</gene>
<protein>
    <submittedName>
        <fullName evidence="2">Uncharacterized protein</fullName>
    </submittedName>
</protein>
<dbReference type="RefSeq" id="XP_060278364.1">
    <property type="nucleotide sequence ID" value="XM_060432919.1"/>
</dbReference>
<comment type="caution">
    <text evidence="2">The sequence shown here is derived from an EMBL/GenBank/DDBJ whole genome shotgun (WGS) entry which is preliminary data.</text>
</comment>
<keyword evidence="3" id="KW-1185">Reference proteome</keyword>
<organism evidence="2 3">
    <name type="scientific">Phialemonium atrogriseum</name>
    <dbReference type="NCBI Taxonomy" id="1093897"/>
    <lineage>
        <taxon>Eukaryota</taxon>
        <taxon>Fungi</taxon>
        <taxon>Dikarya</taxon>
        <taxon>Ascomycota</taxon>
        <taxon>Pezizomycotina</taxon>
        <taxon>Sordariomycetes</taxon>
        <taxon>Sordariomycetidae</taxon>
        <taxon>Cephalothecales</taxon>
        <taxon>Cephalothecaceae</taxon>
        <taxon>Phialemonium</taxon>
    </lineage>
</organism>